<dbReference type="GO" id="GO:0004740">
    <property type="term" value="F:pyruvate dehydrogenase (acetyl-transferring) kinase activity"/>
    <property type="evidence" value="ECO:0007669"/>
    <property type="project" value="TreeGrafter"/>
</dbReference>
<dbReference type="InterPro" id="IPR003594">
    <property type="entry name" value="HATPase_dom"/>
</dbReference>
<keyword evidence="3" id="KW-0808">Transferase</keyword>
<dbReference type="VEuPathDB" id="ToxoDB:ETH_00014950"/>
<evidence type="ECO:0000256" key="3">
    <source>
        <dbReference type="RuleBase" id="RU366032"/>
    </source>
</evidence>
<evidence type="ECO:0000313" key="5">
    <source>
        <dbReference type="EMBL" id="CDJ38033.1"/>
    </source>
</evidence>
<dbReference type="Proteomes" id="UP000030747">
    <property type="component" value="Unassembled WGS sequence"/>
</dbReference>
<dbReference type="PRINTS" id="PR00344">
    <property type="entry name" value="BCTRLSENSOR"/>
</dbReference>
<dbReference type="InterPro" id="IPR005467">
    <property type="entry name" value="His_kinase_dom"/>
</dbReference>
<proteinExistence type="inferred from homology"/>
<evidence type="ECO:0000256" key="1">
    <source>
        <dbReference type="ARBA" id="ARBA00004305"/>
    </source>
</evidence>
<keyword evidence="3" id="KW-0067">ATP-binding</keyword>
<keyword evidence="2" id="KW-0809">Transit peptide</keyword>
<dbReference type="PROSITE" id="PS50109">
    <property type="entry name" value="HIS_KIN"/>
    <property type="match status" value="1"/>
</dbReference>
<dbReference type="OrthoDB" id="347493at2759"/>
<protein>
    <recommendedName>
        <fullName evidence="3">Protein-serine/threonine kinase</fullName>
        <ecNumber evidence="3">2.7.11.-</ecNumber>
    </recommendedName>
</protein>
<dbReference type="InterPro" id="IPR039028">
    <property type="entry name" value="BCKD/PDK"/>
</dbReference>
<feature type="domain" description="Histidine kinase" evidence="4">
    <location>
        <begin position="35"/>
        <end position="184"/>
    </location>
</feature>
<evidence type="ECO:0000256" key="2">
    <source>
        <dbReference type="ARBA" id="ARBA00022946"/>
    </source>
</evidence>
<evidence type="ECO:0000313" key="6">
    <source>
        <dbReference type="Proteomes" id="UP000030747"/>
    </source>
</evidence>
<keyword evidence="3" id="KW-0496">Mitochondrion</keyword>
<dbReference type="OMA" id="ICESSKH"/>
<dbReference type="GO" id="GO:0005524">
    <property type="term" value="F:ATP binding"/>
    <property type="evidence" value="ECO:0007669"/>
    <property type="project" value="UniProtKB-UniRule"/>
</dbReference>
<keyword evidence="3" id="KW-0547">Nucleotide-binding</keyword>
<dbReference type="EC" id="2.7.11.-" evidence="3"/>
<dbReference type="InterPro" id="IPR004358">
    <property type="entry name" value="Sig_transdc_His_kin-like_C"/>
</dbReference>
<reference evidence="5" key="2">
    <citation type="submission" date="2013-10" db="EMBL/GenBank/DDBJ databases">
        <authorList>
            <person name="Aslett M."/>
        </authorList>
    </citation>
    <scope>NUCLEOTIDE SEQUENCE [LARGE SCALE GENOMIC DNA]</scope>
    <source>
        <strain evidence="5">Houghton</strain>
    </source>
</reference>
<sequence>MARAQEVRDSCKFSYGIAPLVVVAGNLETEFATIPEHLALIITEVLKNALRATVEFYTLGNSLLDSTTKIGLISDDEDLPKVRVEVYKGKKEVVIKVSDKGGGVPPHKLQAMWSFGYSTVAESNSRIFEKSLSLAPNFVRPDMAGYGFGLPLSRAFARYFGGDIHVQTHFGIGTDVYVTLNHIGDQEEALVFRELPDLASNAGKRLFDNK</sequence>
<dbReference type="Pfam" id="PF02518">
    <property type="entry name" value="HATPase_c"/>
    <property type="match status" value="1"/>
</dbReference>
<dbReference type="SMART" id="SM00387">
    <property type="entry name" value="HATPase_c"/>
    <property type="match status" value="1"/>
</dbReference>
<dbReference type="PANTHER" id="PTHR11947">
    <property type="entry name" value="PYRUVATE DEHYDROGENASE KINASE"/>
    <property type="match status" value="1"/>
</dbReference>
<reference evidence="5" key="1">
    <citation type="submission" date="2013-10" db="EMBL/GenBank/DDBJ databases">
        <title>Genomic analysis of the causative agents of coccidiosis in chickens.</title>
        <authorList>
            <person name="Reid A.J."/>
            <person name="Blake D."/>
            <person name="Billington K."/>
            <person name="Browne H."/>
            <person name="Dunn M."/>
            <person name="Hung S."/>
            <person name="Kawahara F."/>
            <person name="Miranda-Saavedra D."/>
            <person name="Mourier T."/>
            <person name="Nagra H."/>
            <person name="Otto T.D."/>
            <person name="Rawlings N."/>
            <person name="Sanchez A."/>
            <person name="Sanders M."/>
            <person name="Subramaniam C."/>
            <person name="Tay Y."/>
            <person name="Dear P."/>
            <person name="Doerig C."/>
            <person name="Gruber A."/>
            <person name="Parkinson J."/>
            <person name="Shirley M."/>
            <person name="Wan K.L."/>
            <person name="Berriman M."/>
            <person name="Tomley F."/>
            <person name="Pain A."/>
        </authorList>
    </citation>
    <scope>NUCLEOTIDE SEQUENCE [LARGE SCALE GENOMIC DNA]</scope>
    <source>
        <strain evidence="5">Houghton</strain>
    </source>
</reference>
<comment type="similarity">
    <text evidence="3">Belongs to the PDK/BCKDK protein kinase family.</text>
</comment>
<keyword evidence="6" id="KW-1185">Reference proteome</keyword>
<dbReference type="Gene3D" id="3.30.565.10">
    <property type="entry name" value="Histidine kinase-like ATPase, C-terminal domain"/>
    <property type="match status" value="1"/>
</dbReference>
<dbReference type="SUPFAM" id="SSF55874">
    <property type="entry name" value="ATPase domain of HSP90 chaperone/DNA topoisomerase II/histidine kinase"/>
    <property type="match status" value="1"/>
</dbReference>
<organism evidence="5 6">
    <name type="scientific">Eimeria tenella</name>
    <name type="common">Coccidian parasite</name>
    <dbReference type="NCBI Taxonomy" id="5802"/>
    <lineage>
        <taxon>Eukaryota</taxon>
        <taxon>Sar</taxon>
        <taxon>Alveolata</taxon>
        <taxon>Apicomplexa</taxon>
        <taxon>Conoidasida</taxon>
        <taxon>Coccidia</taxon>
        <taxon>Eucoccidiorida</taxon>
        <taxon>Eimeriorina</taxon>
        <taxon>Eimeriidae</taxon>
        <taxon>Eimeria</taxon>
    </lineage>
</organism>
<dbReference type="GeneID" id="25252144"/>
<keyword evidence="3 5" id="KW-0418">Kinase</keyword>
<name>U6KRG7_EIMTE</name>
<dbReference type="PANTHER" id="PTHR11947:SF20">
    <property type="entry name" value="[3-METHYL-2-OXOBUTANOATE DEHYDROGENASE [LIPOAMIDE]] KINASE, MITOCHONDRIAL"/>
    <property type="match status" value="1"/>
</dbReference>
<dbReference type="AlphaFoldDB" id="U6KRG7"/>
<comment type="subcellular location">
    <subcellularLocation>
        <location evidence="1 3">Mitochondrion matrix</location>
    </subcellularLocation>
</comment>
<dbReference type="InterPro" id="IPR036890">
    <property type="entry name" value="HATPase_C_sf"/>
</dbReference>
<gene>
    <name evidence="5" type="ORF">ETH_00014950</name>
</gene>
<accession>U6KRG7</accession>
<dbReference type="RefSeq" id="XP_013228871.1">
    <property type="nucleotide sequence ID" value="XM_013373417.1"/>
</dbReference>
<dbReference type="GO" id="GO:0010906">
    <property type="term" value="P:regulation of glucose metabolic process"/>
    <property type="evidence" value="ECO:0007669"/>
    <property type="project" value="TreeGrafter"/>
</dbReference>
<dbReference type="GO" id="GO:0005759">
    <property type="term" value="C:mitochondrial matrix"/>
    <property type="evidence" value="ECO:0007669"/>
    <property type="project" value="UniProtKB-SubCell"/>
</dbReference>
<dbReference type="VEuPathDB" id="ToxoDB:ETH2_0409800"/>
<evidence type="ECO:0000259" key="4">
    <source>
        <dbReference type="PROSITE" id="PS50109"/>
    </source>
</evidence>
<dbReference type="EMBL" id="HG673807">
    <property type="protein sequence ID" value="CDJ38033.1"/>
    <property type="molecule type" value="Genomic_DNA"/>
</dbReference>